<dbReference type="Proteomes" id="UP000654913">
    <property type="component" value="Chromosome 6"/>
</dbReference>
<feature type="compositionally biased region" description="Basic and acidic residues" evidence="1">
    <location>
        <begin position="124"/>
        <end position="135"/>
    </location>
</feature>
<dbReference type="EMBL" id="AP024448">
    <property type="protein sequence ID" value="BCS27347.1"/>
    <property type="molecule type" value="Genomic_DNA"/>
</dbReference>
<dbReference type="GeneID" id="64977352"/>
<gene>
    <name evidence="2" type="ORF">APUU_60395S</name>
</gene>
<reference evidence="2" key="2">
    <citation type="submission" date="2021-02" db="EMBL/GenBank/DDBJ databases">
        <title>Aspergillus puulaauensis MK2 genome sequence.</title>
        <authorList>
            <person name="Futagami T."/>
            <person name="Mori K."/>
            <person name="Kadooka C."/>
            <person name="Tanaka T."/>
        </authorList>
    </citation>
    <scope>NUCLEOTIDE SEQUENCE</scope>
    <source>
        <strain evidence="2">MK2</strain>
    </source>
</reference>
<dbReference type="RefSeq" id="XP_041559541.1">
    <property type="nucleotide sequence ID" value="XM_041693630.1"/>
</dbReference>
<organism evidence="2 3">
    <name type="scientific">Aspergillus puulaauensis</name>
    <dbReference type="NCBI Taxonomy" id="1220207"/>
    <lineage>
        <taxon>Eukaryota</taxon>
        <taxon>Fungi</taxon>
        <taxon>Dikarya</taxon>
        <taxon>Ascomycota</taxon>
        <taxon>Pezizomycotina</taxon>
        <taxon>Eurotiomycetes</taxon>
        <taxon>Eurotiomycetidae</taxon>
        <taxon>Eurotiales</taxon>
        <taxon>Aspergillaceae</taxon>
        <taxon>Aspergillus</taxon>
    </lineage>
</organism>
<proteinExistence type="predicted"/>
<accession>A0A7R7XU03</accession>
<sequence length="135" mass="15638">MSSAIRQSQRLGFVSAGKKFEPIMKTVYPGWGTRKLINNPNIETDETDNADISEANDTDIPISANDESDDYSNYEELDDQKSLRETTRKRAKVATKKESPEAHKKRLAYHKNYHRKRMNSMTPEQKERYNSHSKT</sequence>
<name>A0A7R7XU03_9EURO</name>
<feature type="compositionally biased region" description="Acidic residues" evidence="1">
    <location>
        <begin position="66"/>
        <end position="78"/>
    </location>
</feature>
<feature type="compositionally biased region" description="Acidic residues" evidence="1">
    <location>
        <begin position="43"/>
        <end position="57"/>
    </location>
</feature>
<reference evidence="2" key="1">
    <citation type="submission" date="2021-01" db="EMBL/GenBank/DDBJ databases">
        <authorList>
            <consortium name="Aspergillus puulaauensis MK2 genome sequencing consortium"/>
            <person name="Kazuki M."/>
            <person name="Futagami T."/>
        </authorList>
    </citation>
    <scope>NUCLEOTIDE SEQUENCE</scope>
    <source>
        <strain evidence="2">MK2</strain>
    </source>
</reference>
<feature type="compositionally biased region" description="Basic residues" evidence="1">
    <location>
        <begin position="103"/>
        <end position="118"/>
    </location>
</feature>
<evidence type="ECO:0000313" key="3">
    <source>
        <dbReference type="Proteomes" id="UP000654913"/>
    </source>
</evidence>
<dbReference type="KEGG" id="apuu:APUU_60395S"/>
<dbReference type="AlphaFoldDB" id="A0A7R7XU03"/>
<feature type="compositionally biased region" description="Basic and acidic residues" evidence="1">
    <location>
        <begin position="79"/>
        <end position="88"/>
    </location>
</feature>
<evidence type="ECO:0000313" key="2">
    <source>
        <dbReference type="EMBL" id="BCS27347.1"/>
    </source>
</evidence>
<evidence type="ECO:0000256" key="1">
    <source>
        <dbReference type="SAM" id="MobiDB-lite"/>
    </source>
</evidence>
<feature type="region of interest" description="Disordered" evidence="1">
    <location>
        <begin position="37"/>
        <end position="135"/>
    </location>
</feature>
<protein>
    <submittedName>
        <fullName evidence="2">Uncharacterized protein</fullName>
    </submittedName>
</protein>
<keyword evidence="3" id="KW-1185">Reference proteome</keyword>